<dbReference type="AlphaFoldDB" id="A0A9D7F9W6"/>
<evidence type="ECO:0000313" key="1">
    <source>
        <dbReference type="EMBL" id="MBK7424747.1"/>
    </source>
</evidence>
<proteinExistence type="predicted"/>
<dbReference type="Proteomes" id="UP000886602">
    <property type="component" value="Unassembled WGS sequence"/>
</dbReference>
<name>A0A9D7F9W6_9RHOO</name>
<dbReference type="Gene3D" id="3.30.420.10">
    <property type="entry name" value="Ribonuclease H-like superfamily/Ribonuclease H"/>
    <property type="match status" value="1"/>
</dbReference>
<organism evidence="1 2">
    <name type="scientific">Candidatus Propionivibrio dominans</name>
    <dbReference type="NCBI Taxonomy" id="2954373"/>
    <lineage>
        <taxon>Bacteria</taxon>
        <taxon>Pseudomonadati</taxon>
        <taxon>Pseudomonadota</taxon>
        <taxon>Betaproteobacteria</taxon>
        <taxon>Rhodocyclales</taxon>
        <taxon>Rhodocyclaceae</taxon>
        <taxon>Propionivibrio</taxon>
    </lineage>
</organism>
<reference evidence="1" key="1">
    <citation type="submission" date="2020-10" db="EMBL/GenBank/DDBJ databases">
        <title>Connecting structure to function with the recovery of over 1000 high-quality activated sludge metagenome-assembled genomes encoding full-length rRNA genes using long-read sequencing.</title>
        <authorList>
            <person name="Singleton C.M."/>
            <person name="Petriglieri F."/>
            <person name="Kristensen J.M."/>
            <person name="Kirkegaard R.H."/>
            <person name="Michaelsen T.Y."/>
            <person name="Andersen M.H."/>
            <person name="Karst S.M."/>
            <person name="Dueholm M.S."/>
            <person name="Nielsen P.H."/>
            <person name="Albertsen M."/>
        </authorList>
    </citation>
    <scope>NUCLEOTIDE SEQUENCE</scope>
    <source>
        <strain evidence="1">EsbW_18-Q3-R4-48_MAXAC.044</strain>
    </source>
</reference>
<dbReference type="InterPro" id="IPR036397">
    <property type="entry name" value="RNaseH_sf"/>
</dbReference>
<dbReference type="InterPro" id="IPR012337">
    <property type="entry name" value="RNaseH-like_sf"/>
</dbReference>
<dbReference type="EMBL" id="JADJNC010000046">
    <property type="protein sequence ID" value="MBK7424747.1"/>
    <property type="molecule type" value="Genomic_DNA"/>
</dbReference>
<gene>
    <name evidence="1" type="ORF">IPJ48_17625</name>
</gene>
<accession>A0A9D7F9W6</accession>
<dbReference type="GO" id="GO:0003676">
    <property type="term" value="F:nucleic acid binding"/>
    <property type="evidence" value="ECO:0007669"/>
    <property type="project" value="InterPro"/>
</dbReference>
<dbReference type="SUPFAM" id="SSF53098">
    <property type="entry name" value="Ribonuclease H-like"/>
    <property type="match status" value="1"/>
</dbReference>
<sequence length="282" mass="32554">MNEFAIDVETTISNKGDPFDTRNKFVLGGYGNNSDYDTFTHINHASISTRIKKAKLIIGFHIKFDIHWLRNIGCIIPIRTPIWDCQLAEFILSNQKNHYPSLEESCARRGLGHKIDTIKLNYWDKGIDTDAVPIEELKTYLAQDVNLTYNLYLVQKQEFEKPENKDKYILFRMQCYDLLVLEEMEYNGYKYDTEASEKEADRLDEECAALDRAILSEFVDVPINLASPTHISCMLYGGTIEDEISLPIGVYKTGERVGLVKYKKFPKLYELPQLIAPYVVQN</sequence>
<comment type="caution">
    <text evidence="1">The sequence shown here is derived from an EMBL/GenBank/DDBJ whole genome shotgun (WGS) entry which is preliminary data.</text>
</comment>
<protein>
    <submittedName>
        <fullName evidence="1">Uncharacterized protein</fullName>
    </submittedName>
</protein>
<evidence type="ECO:0000313" key="2">
    <source>
        <dbReference type="Proteomes" id="UP000886602"/>
    </source>
</evidence>